<evidence type="ECO:0000313" key="2">
    <source>
        <dbReference type="Proteomes" id="UP001172680"/>
    </source>
</evidence>
<keyword evidence="2" id="KW-1185">Reference proteome</keyword>
<comment type="caution">
    <text evidence="1">The sequence shown here is derived from an EMBL/GenBank/DDBJ whole genome shotgun (WGS) entry which is preliminary data.</text>
</comment>
<organism evidence="1 2">
    <name type="scientific">Coniosporium tulheliwenetii</name>
    <dbReference type="NCBI Taxonomy" id="3383036"/>
    <lineage>
        <taxon>Eukaryota</taxon>
        <taxon>Fungi</taxon>
        <taxon>Dikarya</taxon>
        <taxon>Ascomycota</taxon>
        <taxon>Pezizomycotina</taxon>
        <taxon>Dothideomycetes</taxon>
        <taxon>Dothideomycetes incertae sedis</taxon>
        <taxon>Coniosporium</taxon>
    </lineage>
</organism>
<evidence type="ECO:0000313" key="1">
    <source>
        <dbReference type="EMBL" id="KAJ9634617.1"/>
    </source>
</evidence>
<gene>
    <name evidence="1" type="ORF">H2199_008900</name>
</gene>
<protein>
    <submittedName>
        <fullName evidence="1">Uncharacterized protein</fullName>
    </submittedName>
</protein>
<sequence>MAGTRLLPYKFFAYNRLRSCCAQARSGDSDRKHNAEATFANRAGPRLPTTGVDWTCPPTGSCSKIRKHYVMKDYIRIRVGRTGPTHTNITQKVVHDTTLSPPLVGM</sequence>
<dbReference type="Proteomes" id="UP001172680">
    <property type="component" value="Unassembled WGS sequence"/>
</dbReference>
<accession>A0ACC2YHD4</accession>
<name>A0ACC2YHD4_9PEZI</name>
<dbReference type="EMBL" id="JAPDRP010000031">
    <property type="protein sequence ID" value="KAJ9634617.1"/>
    <property type="molecule type" value="Genomic_DNA"/>
</dbReference>
<proteinExistence type="predicted"/>
<reference evidence="1" key="1">
    <citation type="submission" date="2022-10" db="EMBL/GenBank/DDBJ databases">
        <title>Culturing micro-colonial fungi from biological soil crusts in the Mojave desert and describing Neophaeococcomyces mojavensis, and introducing the new genera and species Taxawa tesnikishii.</title>
        <authorList>
            <person name="Kurbessoian T."/>
            <person name="Stajich J.E."/>
        </authorList>
    </citation>
    <scope>NUCLEOTIDE SEQUENCE</scope>
    <source>
        <strain evidence="1">JES_115</strain>
    </source>
</reference>